<dbReference type="Gene3D" id="3.40.470.10">
    <property type="entry name" value="Uracil-DNA glycosylase-like domain"/>
    <property type="match status" value="1"/>
</dbReference>
<sequence length="178" mass="21204">MTHKFENHEISKQTKILILGTFHPDISNEADFFYGRSRNYLWRILPLVINNQDLKQSPLENKFEFMKKFNIDFVDVIKKINVPIGQENNYKDTFIDSLVIEWKDIIVEIQNLESLEAVYFTRKTFIGIPNIENEISKIRNHCVKKCIRFCLLETPSRYSNQRKIEGWRNTIIEKTTCL</sequence>
<accession>A0AA96F0I3</accession>
<keyword evidence="3" id="KW-1185">Reference proteome</keyword>
<dbReference type="KEGG" id="fcj:RN605_00120"/>
<evidence type="ECO:0000313" key="1">
    <source>
        <dbReference type="EMBL" id="WNM20387.1"/>
    </source>
</evidence>
<dbReference type="EMBL" id="CP134878">
    <property type="protein sequence ID" value="WNM20387.1"/>
    <property type="molecule type" value="Genomic_DNA"/>
</dbReference>
<dbReference type="AlphaFoldDB" id="A0AA96F0I3"/>
<accession>A0AA96J4G2</accession>
<evidence type="ECO:0000313" key="2">
    <source>
        <dbReference type="EMBL" id="WNM21777.1"/>
    </source>
</evidence>
<evidence type="ECO:0008006" key="4">
    <source>
        <dbReference type="Google" id="ProtNLM"/>
    </source>
</evidence>
<dbReference type="InterPro" id="IPR036895">
    <property type="entry name" value="Uracil-DNA_glycosylase-like_sf"/>
</dbReference>
<evidence type="ECO:0000313" key="3">
    <source>
        <dbReference type="Proteomes" id="UP001304515"/>
    </source>
</evidence>
<organism evidence="1">
    <name type="scientific">Flavobacterium capsici</name>
    <dbReference type="NCBI Taxonomy" id="3075618"/>
    <lineage>
        <taxon>Bacteria</taxon>
        <taxon>Pseudomonadati</taxon>
        <taxon>Bacteroidota</taxon>
        <taxon>Flavobacteriia</taxon>
        <taxon>Flavobacteriales</taxon>
        <taxon>Flavobacteriaceae</taxon>
        <taxon>Flavobacterium</taxon>
    </lineage>
</organism>
<dbReference type="RefSeq" id="WP_313325743.1">
    <property type="nucleotide sequence ID" value="NZ_CP134878.1"/>
</dbReference>
<proteinExistence type="predicted"/>
<dbReference type="Proteomes" id="UP001304515">
    <property type="component" value="Chromosome"/>
</dbReference>
<gene>
    <name evidence="2" type="ORF">RN605_00120</name>
    <name evidence="1" type="ORF">RN608_06820</name>
</gene>
<dbReference type="EMBL" id="CP134890">
    <property type="protein sequence ID" value="WNM21777.1"/>
    <property type="molecule type" value="Genomic_DNA"/>
</dbReference>
<name>A0AA96F0I3_9FLAO</name>
<protein>
    <recommendedName>
        <fullName evidence="4">DNA-deoxyinosine glycosylase</fullName>
    </recommendedName>
</protein>
<reference evidence="1 3" key="1">
    <citation type="submission" date="2023-09" db="EMBL/GenBank/DDBJ databases">
        <title>Flavobacterium sp. a novel bacteria isolate from Pepper rhizosphere.</title>
        <authorList>
            <person name="Peng Y."/>
            <person name="Lee J."/>
        </authorList>
    </citation>
    <scope>NUCLEOTIDE SEQUENCE</scope>
    <source>
        <strain evidence="1">PMR2A8</strain>
        <strain evidence="2 3">PMTSA4</strain>
    </source>
</reference>